<dbReference type="Proteomes" id="UP000095286">
    <property type="component" value="Unplaced"/>
</dbReference>
<reference evidence="2" key="1">
    <citation type="submission" date="2016-11" db="UniProtKB">
        <authorList>
            <consortium name="WormBaseParasite"/>
        </authorList>
    </citation>
    <scope>IDENTIFICATION</scope>
    <source>
        <strain evidence="2">KR3021</strain>
    </source>
</reference>
<evidence type="ECO:0000313" key="2">
    <source>
        <dbReference type="WBParaSite" id="RSKR_0000577500.1"/>
    </source>
</evidence>
<accession>A0AC35TZD0</accession>
<sequence>MAGRSKTSLFQLVDYRKKLMKVQTTDTTHLLTNVVFANGTIGKAYKGTMCANDFSVGVNMDHKDNAAFVASTVAHEMGHNFGMDHDPDDRKMYQCEGKTCLMHASSSHEMIYHWSDVSLNQLTTALNRGVNYCLLNVPKIKHGEPKCGNGIVEYGEECDCGSKLHCANDCCVASTCQLAKEAECAAGECCDTNTCKPKKRASLCRSPISDCDLPEYCDGNSQFCPMDFYVQDGSKCPLSEGSYCYSGICGDKDKQCAKLWGAEVHGSHEMCYTQLNTAGKYYGHCGYKNDTYFACSPKNALCGALMCDTEQQFAIYGDRQSILPANGHAYGKNNMDKKNCKSLRTTYSVNLKDKDPGMTPDGAPCGKDSFCVNTECRSKKNVTASLPLCSPGNCNNLGICNNVGNCHCEYGYGGIACEIPGYGGSINSGPTHDTAAFRPFLWVFWFTIIGIAMFIGATVYYKKKKDIWLPKIMWKKLRYGLNIRGVRVPVRRAPAPPSKLPKPNESLNAAWGDQPQVNATKGKHLVSSTFIPKPPSFDPPTCTYNASEKYVKFSSTKPYYTTDRPKMAPPVAPKEDSATYDCIENYDSYNEFSNSSEPPSQFYEPPNEVYTSNSNIYNDIPLNNGATIQRPCNPPPPIPKHKIKPPVAKKPQIINNTSLSNNIPPISEEPVVNNKIDVRSLAKRFENRN</sequence>
<dbReference type="WBParaSite" id="RSKR_0000577500.1">
    <property type="protein sequence ID" value="RSKR_0000577500.1"/>
    <property type="gene ID" value="RSKR_0000577500"/>
</dbReference>
<organism evidence="1 2">
    <name type="scientific">Rhabditophanes sp. KR3021</name>
    <dbReference type="NCBI Taxonomy" id="114890"/>
    <lineage>
        <taxon>Eukaryota</taxon>
        <taxon>Metazoa</taxon>
        <taxon>Ecdysozoa</taxon>
        <taxon>Nematoda</taxon>
        <taxon>Chromadorea</taxon>
        <taxon>Rhabditida</taxon>
        <taxon>Tylenchina</taxon>
        <taxon>Panagrolaimomorpha</taxon>
        <taxon>Strongyloidoidea</taxon>
        <taxon>Alloionematidae</taxon>
        <taxon>Rhabditophanes</taxon>
    </lineage>
</organism>
<protein>
    <submittedName>
        <fullName evidence="2">Peptidase M12B domain-containing protein</fullName>
    </submittedName>
</protein>
<evidence type="ECO:0000313" key="1">
    <source>
        <dbReference type="Proteomes" id="UP000095286"/>
    </source>
</evidence>
<proteinExistence type="predicted"/>
<name>A0AC35TZD0_9BILA</name>